<name>A0A1D8UYN3_9PROT</name>
<dbReference type="OrthoDB" id="9799835at2"/>
<sequence length="106" mass="11229">MKHTELVDQIAQELDVSKKEAADVVNAVFSAVTNAAVKGEEISVSGFGKFAVRTRPAREGRNPATGETIQLAESRSLGFTAAKAVKEALTPAKTAPVHKKATPKKK</sequence>
<dbReference type="GO" id="GO:0030261">
    <property type="term" value="P:chromosome condensation"/>
    <property type="evidence" value="ECO:0007669"/>
    <property type="project" value="UniProtKB-KW"/>
</dbReference>
<dbReference type="InterPro" id="IPR020816">
    <property type="entry name" value="Histone-like_DNA-bd_CS"/>
</dbReference>
<dbReference type="EMBL" id="CP014676">
    <property type="protein sequence ID" value="AOX18706.1"/>
    <property type="molecule type" value="Genomic_DNA"/>
</dbReference>
<keyword evidence="6" id="KW-1185">Reference proteome</keyword>
<geneLocation type="plasmid" evidence="6">
    <name>pkb14400_2</name>
</geneLocation>
<dbReference type="PANTHER" id="PTHR33175:SF3">
    <property type="entry name" value="DNA-BINDING PROTEIN HU-BETA"/>
    <property type="match status" value="1"/>
</dbReference>
<evidence type="ECO:0000256" key="3">
    <source>
        <dbReference type="ARBA" id="ARBA00023125"/>
    </source>
</evidence>
<keyword evidence="2" id="KW-0226">DNA condensation</keyword>
<evidence type="ECO:0000313" key="5">
    <source>
        <dbReference type="EMBL" id="AOX18706.1"/>
    </source>
</evidence>
<dbReference type="Gene3D" id="4.10.520.10">
    <property type="entry name" value="IHF-like DNA-binding proteins"/>
    <property type="match status" value="1"/>
</dbReference>
<dbReference type="InterPro" id="IPR010992">
    <property type="entry name" value="IHF-like_DNA-bd_dom_sf"/>
</dbReference>
<keyword evidence="3" id="KW-0238">DNA-binding</keyword>
<evidence type="ECO:0000256" key="2">
    <source>
        <dbReference type="ARBA" id="ARBA00023067"/>
    </source>
</evidence>
<dbReference type="PRINTS" id="PR01727">
    <property type="entry name" value="DNABINDINGHU"/>
</dbReference>
<dbReference type="AlphaFoldDB" id="A0A1D8UYN3"/>
<dbReference type="Pfam" id="PF00216">
    <property type="entry name" value="Bac_DNA_binding"/>
    <property type="match status" value="1"/>
</dbReference>
<comment type="similarity">
    <text evidence="1 4">Belongs to the bacterial histone-like protein family.</text>
</comment>
<gene>
    <name evidence="5" type="ORF">A0U89_15480</name>
</gene>
<dbReference type="SMART" id="SM00411">
    <property type="entry name" value="BHL"/>
    <property type="match status" value="1"/>
</dbReference>
<dbReference type="RefSeq" id="WP_051625849.1">
    <property type="nucleotide sequence ID" value="NZ_BJVW01000138.1"/>
</dbReference>
<reference evidence="5 6" key="1">
    <citation type="journal article" date="2016" name="Microb. Cell Fact.">
        <title>Dissection of exopolysaccharide biosynthesis in Kozakia baliensis.</title>
        <authorList>
            <person name="Brandt J.U."/>
            <person name="Jakob F."/>
            <person name="Behr J."/>
            <person name="Geissler A.J."/>
            <person name="Vogel R.F."/>
        </authorList>
    </citation>
    <scope>NUCLEOTIDE SEQUENCE [LARGE SCALE GENOMIC DNA]</scope>
    <source>
        <strain evidence="5 6">DSM 14400</strain>
        <plasmid evidence="6">Plasmid pkb14400_2</plasmid>
    </source>
</reference>
<dbReference type="SUPFAM" id="SSF47729">
    <property type="entry name" value="IHF-like DNA-binding proteins"/>
    <property type="match status" value="1"/>
</dbReference>
<dbReference type="InterPro" id="IPR000119">
    <property type="entry name" value="Hist_DNA-bd"/>
</dbReference>
<dbReference type="KEGG" id="kba:A0U89_15480"/>
<organism evidence="5 6">
    <name type="scientific">Kozakia baliensis</name>
    <dbReference type="NCBI Taxonomy" id="153496"/>
    <lineage>
        <taxon>Bacteria</taxon>
        <taxon>Pseudomonadati</taxon>
        <taxon>Pseudomonadota</taxon>
        <taxon>Alphaproteobacteria</taxon>
        <taxon>Acetobacterales</taxon>
        <taxon>Acetobacteraceae</taxon>
        <taxon>Kozakia</taxon>
    </lineage>
</organism>
<dbReference type="GO" id="GO:0030527">
    <property type="term" value="F:structural constituent of chromatin"/>
    <property type="evidence" value="ECO:0007669"/>
    <property type="project" value="InterPro"/>
</dbReference>
<dbReference type="eggNOG" id="COG0776">
    <property type="taxonomic scope" value="Bacteria"/>
</dbReference>
<dbReference type="CDD" id="cd13831">
    <property type="entry name" value="HU"/>
    <property type="match status" value="1"/>
</dbReference>
<evidence type="ECO:0000313" key="6">
    <source>
        <dbReference type="Proteomes" id="UP000179145"/>
    </source>
</evidence>
<proteinExistence type="inferred from homology"/>
<dbReference type="GO" id="GO:0003677">
    <property type="term" value="F:DNA binding"/>
    <property type="evidence" value="ECO:0007669"/>
    <property type="project" value="UniProtKB-KW"/>
</dbReference>
<dbReference type="PANTHER" id="PTHR33175">
    <property type="entry name" value="DNA-BINDING PROTEIN HU"/>
    <property type="match status" value="1"/>
</dbReference>
<dbReference type="PROSITE" id="PS00045">
    <property type="entry name" value="HISTONE_LIKE"/>
    <property type="match status" value="1"/>
</dbReference>
<evidence type="ECO:0000256" key="1">
    <source>
        <dbReference type="ARBA" id="ARBA00010529"/>
    </source>
</evidence>
<evidence type="ECO:0000256" key="4">
    <source>
        <dbReference type="RuleBase" id="RU003939"/>
    </source>
</evidence>
<keyword evidence="5" id="KW-0614">Plasmid</keyword>
<dbReference type="Proteomes" id="UP000179145">
    <property type="component" value="Plasmid pKB14400_2"/>
</dbReference>
<accession>A0A1D8UYN3</accession>
<protein>
    <submittedName>
        <fullName evidence="5">Integration host factor</fullName>
    </submittedName>
</protein>